<evidence type="ECO:0000256" key="6">
    <source>
        <dbReference type="ARBA" id="ARBA00048785"/>
    </source>
</evidence>
<evidence type="ECO:0000313" key="11">
    <source>
        <dbReference type="Proteomes" id="UP000002027"/>
    </source>
</evidence>
<sequence>MRTIEGMLTGRGLRIGMVVARFNEFVTSKLMEGALDALVRHEVDPDAIDVLWVPGSFEIPLAAKRMADSGRYDAVVCLGAVIRGATPHFDYVASEVAKGVANVSLATGVPVIFGVLTTDTIEQAIERAGTKAGNKGFDAAVTAIEMANALRQLDTVAASV</sequence>
<keyword evidence="5 9" id="KW-0808">Transferase</keyword>
<dbReference type="EMBL" id="CP001823">
    <property type="protein sequence ID" value="ACZ39402.1"/>
    <property type="molecule type" value="Genomic_DNA"/>
</dbReference>
<dbReference type="InterPro" id="IPR002180">
    <property type="entry name" value="LS/RS"/>
</dbReference>
<dbReference type="OrthoDB" id="9809709at2"/>
<keyword evidence="11" id="KW-1185">Reference proteome</keyword>
<comment type="catalytic activity">
    <reaction evidence="6 9">
        <text>(2S)-2-hydroxy-3-oxobutyl phosphate + 5-amino-6-(D-ribitylamino)uracil = 6,7-dimethyl-8-(1-D-ribityl)lumazine + phosphate + 2 H2O + H(+)</text>
        <dbReference type="Rhea" id="RHEA:26152"/>
        <dbReference type="ChEBI" id="CHEBI:15377"/>
        <dbReference type="ChEBI" id="CHEBI:15378"/>
        <dbReference type="ChEBI" id="CHEBI:15934"/>
        <dbReference type="ChEBI" id="CHEBI:43474"/>
        <dbReference type="ChEBI" id="CHEBI:58201"/>
        <dbReference type="ChEBI" id="CHEBI:58830"/>
        <dbReference type="EC" id="2.5.1.78"/>
    </reaction>
</comment>
<evidence type="ECO:0000256" key="4">
    <source>
        <dbReference type="ARBA" id="ARBA00022619"/>
    </source>
</evidence>
<dbReference type="KEGG" id="sti:Sthe_1971"/>
<proteinExistence type="inferred from homology"/>
<evidence type="ECO:0000313" key="10">
    <source>
        <dbReference type="EMBL" id="ACZ39402.1"/>
    </source>
</evidence>
<dbReference type="AlphaFoldDB" id="D1C585"/>
<feature type="binding site" evidence="9">
    <location>
        <position position="22"/>
    </location>
    <ligand>
        <name>5-amino-6-(D-ribitylamino)uracil</name>
        <dbReference type="ChEBI" id="CHEBI:15934"/>
    </ligand>
</feature>
<protein>
    <recommendedName>
        <fullName evidence="8 9">6,7-dimethyl-8-ribityllumazine synthase</fullName>
        <shortName evidence="9">DMRL synthase</shortName>
        <shortName evidence="9">LS</shortName>
        <shortName evidence="9">Lumazine synthase</shortName>
        <ecNumber evidence="3 9">2.5.1.78</ecNumber>
    </recommendedName>
</protein>
<evidence type="ECO:0000256" key="7">
    <source>
        <dbReference type="ARBA" id="ARBA00058151"/>
    </source>
</evidence>
<evidence type="ECO:0000256" key="3">
    <source>
        <dbReference type="ARBA" id="ARBA00012664"/>
    </source>
</evidence>
<gene>
    <name evidence="9" type="primary">ribH</name>
    <name evidence="10" type="ordered locus">Sthe_1971</name>
</gene>
<dbReference type="GO" id="GO:0009349">
    <property type="term" value="C:riboflavin synthase complex"/>
    <property type="evidence" value="ECO:0007669"/>
    <property type="project" value="UniProtKB-UniRule"/>
</dbReference>
<dbReference type="GO" id="GO:0005829">
    <property type="term" value="C:cytosol"/>
    <property type="evidence" value="ECO:0007669"/>
    <property type="project" value="TreeGrafter"/>
</dbReference>
<dbReference type="EC" id="2.5.1.78" evidence="3 9"/>
<evidence type="ECO:0000256" key="5">
    <source>
        <dbReference type="ARBA" id="ARBA00022679"/>
    </source>
</evidence>
<dbReference type="NCBIfam" id="NF000812">
    <property type="entry name" value="PRK00061.1-4"/>
    <property type="match status" value="1"/>
</dbReference>
<dbReference type="GO" id="GO:0000906">
    <property type="term" value="F:6,7-dimethyl-8-ribityllumazine synthase activity"/>
    <property type="evidence" value="ECO:0007669"/>
    <property type="project" value="UniProtKB-UniRule"/>
</dbReference>
<comment type="pathway">
    <text evidence="1 9">Cofactor biosynthesis; riboflavin biosynthesis; riboflavin from 2-hydroxy-3-oxobutyl phosphate and 5-amino-6-(D-ribitylamino)uracil: step 1/2.</text>
</comment>
<feature type="binding site" evidence="9">
    <location>
        <begin position="85"/>
        <end position="86"/>
    </location>
    <ligand>
        <name>(2S)-2-hydroxy-3-oxobutyl phosphate</name>
        <dbReference type="ChEBI" id="CHEBI:58830"/>
    </ligand>
</feature>
<evidence type="ECO:0000256" key="2">
    <source>
        <dbReference type="ARBA" id="ARBA00007424"/>
    </source>
</evidence>
<dbReference type="UniPathway" id="UPA00275">
    <property type="reaction ID" value="UER00404"/>
</dbReference>
<dbReference type="InterPro" id="IPR036467">
    <property type="entry name" value="LS/RS_sf"/>
</dbReference>
<dbReference type="STRING" id="479434.Sthe_1971"/>
<feature type="binding site" evidence="9">
    <location>
        <begin position="56"/>
        <end position="58"/>
    </location>
    <ligand>
        <name>5-amino-6-(D-ribitylamino)uracil</name>
        <dbReference type="ChEBI" id="CHEBI:15934"/>
    </ligand>
</feature>
<feature type="binding site" evidence="9">
    <location>
        <begin position="80"/>
        <end position="82"/>
    </location>
    <ligand>
        <name>5-amino-6-(D-ribitylamino)uracil</name>
        <dbReference type="ChEBI" id="CHEBI:15934"/>
    </ligand>
</feature>
<dbReference type="InParanoid" id="D1C585"/>
<dbReference type="HOGENOM" id="CLU_089358_1_1_0"/>
<accession>D1C585</accession>
<dbReference type="PANTHER" id="PTHR21058">
    <property type="entry name" value="6,7-DIMETHYL-8-RIBITYLLUMAZINE SYNTHASE DMRL SYNTHASE LUMAZINE SYNTHASE"/>
    <property type="match status" value="1"/>
</dbReference>
<feature type="binding site" evidence="9">
    <location>
        <position position="127"/>
    </location>
    <ligand>
        <name>(2S)-2-hydroxy-3-oxobutyl phosphate</name>
        <dbReference type="ChEBI" id="CHEBI:58830"/>
    </ligand>
</feature>
<reference evidence="10" key="1">
    <citation type="journal article" date="2010" name="Stand. Genomic Sci.">
        <title>Complete genome sequence of Desulfohalobium retbaense type strain (HR(100)).</title>
        <authorList>
            <person name="Spring S."/>
            <person name="Nolan M."/>
            <person name="Lapidus A."/>
            <person name="Glavina Del Rio T."/>
            <person name="Copeland A."/>
            <person name="Tice H."/>
            <person name="Cheng J.F."/>
            <person name="Lucas S."/>
            <person name="Land M."/>
            <person name="Chen F."/>
            <person name="Bruce D."/>
            <person name="Goodwin L."/>
            <person name="Pitluck S."/>
            <person name="Ivanova N."/>
            <person name="Mavromatis K."/>
            <person name="Mikhailova N."/>
            <person name="Pati A."/>
            <person name="Chen A."/>
            <person name="Palaniappan K."/>
            <person name="Hauser L."/>
            <person name="Chang Y.J."/>
            <person name="Jeffries C.D."/>
            <person name="Munk C."/>
            <person name="Kiss H."/>
            <person name="Chain P."/>
            <person name="Han C."/>
            <person name="Brettin T."/>
            <person name="Detter J.C."/>
            <person name="Schuler E."/>
            <person name="Goker M."/>
            <person name="Rohde M."/>
            <person name="Bristow J."/>
            <person name="Eisen J.A."/>
            <person name="Markowitz V."/>
            <person name="Hugenholtz P."/>
            <person name="Kyrpides N.C."/>
            <person name="Klenk H.P."/>
        </authorList>
    </citation>
    <scope>NUCLEOTIDE SEQUENCE [LARGE SCALE GENOMIC DNA]</scope>
    <source>
        <strain evidence="10">DSM 20745</strain>
    </source>
</reference>
<dbReference type="CDD" id="cd09209">
    <property type="entry name" value="Lumazine_synthase-I"/>
    <property type="match status" value="1"/>
</dbReference>
<dbReference type="Pfam" id="PF00885">
    <property type="entry name" value="DMRL_synthase"/>
    <property type="match status" value="1"/>
</dbReference>
<comment type="similarity">
    <text evidence="2 9">Belongs to the DMRL synthase family.</text>
</comment>
<dbReference type="GO" id="GO:0009231">
    <property type="term" value="P:riboflavin biosynthetic process"/>
    <property type="evidence" value="ECO:0007669"/>
    <property type="project" value="UniProtKB-UniRule"/>
</dbReference>
<dbReference type="HAMAP" id="MF_00178">
    <property type="entry name" value="Lumazine_synth"/>
    <property type="match status" value="1"/>
</dbReference>
<feature type="active site" description="Proton donor" evidence="9">
    <location>
        <position position="88"/>
    </location>
</feature>
<dbReference type="SUPFAM" id="SSF52121">
    <property type="entry name" value="Lumazine synthase"/>
    <property type="match status" value="1"/>
</dbReference>
<feature type="binding site" evidence="9">
    <location>
        <position position="113"/>
    </location>
    <ligand>
        <name>5-amino-6-(D-ribitylamino)uracil</name>
        <dbReference type="ChEBI" id="CHEBI:15934"/>
    </ligand>
</feature>
<dbReference type="InterPro" id="IPR034964">
    <property type="entry name" value="LS"/>
</dbReference>
<dbReference type="RefSeq" id="WP_012872448.1">
    <property type="nucleotide sequence ID" value="NC_013523.1"/>
</dbReference>
<name>D1C585_SPHTD</name>
<dbReference type="FunFam" id="3.40.50.960:FF:000001">
    <property type="entry name" value="6,7-dimethyl-8-ribityllumazine synthase"/>
    <property type="match status" value="1"/>
</dbReference>
<evidence type="ECO:0000256" key="8">
    <source>
        <dbReference type="ARBA" id="ARBA00072606"/>
    </source>
</evidence>
<dbReference type="Gene3D" id="3.40.50.960">
    <property type="entry name" value="Lumazine/riboflavin synthase"/>
    <property type="match status" value="1"/>
</dbReference>
<dbReference type="FunCoup" id="D1C585">
    <property type="interactions" value="481"/>
</dbReference>
<dbReference type="NCBIfam" id="TIGR00114">
    <property type="entry name" value="lumazine-synth"/>
    <property type="match status" value="1"/>
</dbReference>
<dbReference type="Proteomes" id="UP000002027">
    <property type="component" value="Chromosome 1"/>
</dbReference>
<comment type="function">
    <text evidence="7 9">Catalyzes the formation of 6,7-dimethyl-8-ribityllumazine by condensation of 5-amino-6-(D-ribitylamino)uracil with 3,4-dihydroxy-2-butanone 4-phosphate. This is the penultimate step in the biosynthesis of riboflavin.</text>
</comment>
<organism evidence="10 11">
    <name type="scientific">Sphaerobacter thermophilus (strain ATCC 49802 / DSM 20745 / KCCM 41009 / NCIMB 13125 / S 6022)</name>
    <dbReference type="NCBI Taxonomy" id="479434"/>
    <lineage>
        <taxon>Bacteria</taxon>
        <taxon>Pseudomonadati</taxon>
        <taxon>Thermomicrobiota</taxon>
        <taxon>Thermomicrobia</taxon>
        <taxon>Sphaerobacterales</taxon>
        <taxon>Sphaerobacterineae</taxon>
        <taxon>Sphaerobacteraceae</taxon>
        <taxon>Sphaerobacter</taxon>
    </lineage>
</organism>
<evidence type="ECO:0000256" key="9">
    <source>
        <dbReference type="HAMAP-Rule" id="MF_00178"/>
    </source>
</evidence>
<evidence type="ECO:0000256" key="1">
    <source>
        <dbReference type="ARBA" id="ARBA00004917"/>
    </source>
</evidence>
<dbReference type="eggNOG" id="COG0054">
    <property type="taxonomic scope" value="Bacteria"/>
</dbReference>
<keyword evidence="4 9" id="KW-0686">Riboflavin biosynthesis</keyword>
<dbReference type="PANTHER" id="PTHR21058:SF0">
    <property type="entry name" value="6,7-DIMETHYL-8-RIBITYLLUMAZINE SYNTHASE"/>
    <property type="match status" value="1"/>
</dbReference>